<gene>
    <name evidence="1" type="ordered locus">BATR1942_14540</name>
</gene>
<evidence type="ECO:0008006" key="3">
    <source>
        <dbReference type="Google" id="ProtNLM"/>
    </source>
</evidence>
<dbReference type="NCBIfam" id="NF010682">
    <property type="entry name" value="PRK14082.1"/>
    <property type="match status" value="1"/>
</dbReference>
<dbReference type="GeneID" id="92914250"/>
<name>A0ABM5M0Z6_BACA1</name>
<dbReference type="Proteomes" id="UP000006867">
    <property type="component" value="Chromosome"/>
</dbReference>
<dbReference type="RefSeq" id="WP_003326959.1">
    <property type="nucleotide sequence ID" value="NC_014639.1"/>
</dbReference>
<dbReference type="EMBL" id="CP002207">
    <property type="protein sequence ID" value="ADP33830.1"/>
    <property type="molecule type" value="Genomic_DNA"/>
</dbReference>
<evidence type="ECO:0000313" key="2">
    <source>
        <dbReference type="Proteomes" id="UP000006867"/>
    </source>
</evidence>
<protein>
    <recommendedName>
        <fullName evidence="3">Helix-turn-helix conjugative transposon-like domain-containing protein</fullName>
    </recommendedName>
</protein>
<organism evidence="1 2">
    <name type="scientific">Bacillus atrophaeus (strain 1942)</name>
    <dbReference type="NCBI Taxonomy" id="720555"/>
    <lineage>
        <taxon>Bacteria</taxon>
        <taxon>Bacillati</taxon>
        <taxon>Bacillota</taxon>
        <taxon>Bacilli</taxon>
        <taxon>Bacillales</taxon>
        <taxon>Bacillaceae</taxon>
        <taxon>Bacillus</taxon>
    </lineage>
</organism>
<proteinExistence type="predicted"/>
<reference evidence="1 2" key="1">
    <citation type="journal article" date="2011" name="Front. Microbiol.">
        <title>Genomic signatures of strain selection and enhancement in Bacillus atrophaeus var. globigii, a historical biowarfare simulant.</title>
        <authorList>
            <person name="Gibbons H.S."/>
            <person name="Broomall S.M."/>
            <person name="McNew L.A."/>
            <person name="Daligault H."/>
            <person name="Chapman C."/>
            <person name="Bruce D."/>
            <person name="Karavis M."/>
            <person name="Krepps M."/>
            <person name="McGregor P.A."/>
            <person name="Hong C."/>
            <person name="Park K.H."/>
            <person name="Akmal A."/>
            <person name="Feldman A."/>
            <person name="Lin J.S."/>
            <person name="Chang W.E."/>
            <person name="Higgs B.W."/>
            <person name="Demirev P."/>
            <person name="Lindquist J."/>
            <person name="Liem A."/>
            <person name="Fochler E."/>
            <person name="Read T.D."/>
            <person name="Tapia R."/>
            <person name="Johnson S."/>
            <person name="Bishop-Lilly K.A."/>
            <person name="Detter C."/>
            <person name="Han C."/>
            <person name="Sozhamannan S."/>
            <person name="Rosenzweig C.N."/>
            <person name="Skowronski E.W."/>
        </authorList>
    </citation>
    <scope>NUCLEOTIDE SEQUENCE [LARGE SCALE GENOMIC DNA]</scope>
    <source>
        <strain evidence="1 2">1942</strain>
    </source>
</reference>
<dbReference type="InterPro" id="IPR048216">
    <property type="entry name" value="RsoA-like"/>
</dbReference>
<keyword evidence="2" id="KW-1185">Reference proteome</keyword>
<accession>A0ABM5M0Z6</accession>
<evidence type="ECO:0000313" key="1">
    <source>
        <dbReference type="EMBL" id="ADP33830.1"/>
    </source>
</evidence>
<dbReference type="NCBIfam" id="NF041489">
    <property type="entry name" value="sigO_reg_RsoA"/>
    <property type="match status" value="1"/>
</dbReference>
<sequence>MSRLHENHNNKTDAEEIERLIAGFSPMIKKKLRNTSFQEREDLEQELKIKIFEKADMLLCQEVPGFWEFIIEYMEEN</sequence>